<keyword evidence="1" id="KW-0812">Transmembrane</keyword>
<feature type="transmembrane region" description="Helical" evidence="1">
    <location>
        <begin position="69"/>
        <end position="89"/>
    </location>
</feature>
<dbReference type="GO" id="GO:0016746">
    <property type="term" value="F:acyltransferase activity"/>
    <property type="evidence" value="ECO:0007669"/>
    <property type="project" value="UniProtKB-KW"/>
</dbReference>
<organism evidence="2 3">
    <name type="scientific">Sphingobacterium alimentarium</name>
    <dbReference type="NCBI Taxonomy" id="797292"/>
    <lineage>
        <taxon>Bacteria</taxon>
        <taxon>Pseudomonadati</taxon>
        <taxon>Bacteroidota</taxon>
        <taxon>Sphingobacteriia</taxon>
        <taxon>Sphingobacteriales</taxon>
        <taxon>Sphingobacteriaceae</taxon>
        <taxon>Sphingobacterium</taxon>
    </lineage>
</organism>
<feature type="transmembrane region" description="Helical" evidence="1">
    <location>
        <begin position="171"/>
        <end position="190"/>
    </location>
</feature>
<evidence type="ECO:0000256" key="1">
    <source>
        <dbReference type="SAM" id="Phobius"/>
    </source>
</evidence>
<name>A0A4R3VTU9_9SPHI</name>
<evidence type="ECO:0000313" key="2">
    <source>
        <dbReference type="EMBL" id="TCV15162.1"/>
    </source>
</evidence>
<keyword evidence="2" id="KW-0012">Acyltransferase</keyword>
<gene>
    <name evidence="2" type="ORF">EDC17_101558</name>
</gene>
<feature type="transmembrane region" description="Helical" evidence="1">
    <location>
        <begin position="344"/>
        <end position="362"/>
    </location>
</feature>
<feature type="transmembrane region" description="Helical" evidence="1">
    <location>
        <begin position="228"/>
        <end position="248"/>
    </location>
</feature>
<feature type="transmembrane region" description="Helical" evidence="1">
    <location>
        <begin position="101"/>
        <end position="121"/>
    </location>
</feature>
<evidence type="ECO:0000313" key="3">
    <source>
        <dbReference type="Proteomes" id="UP000295197"/>
    </source>
</evidence>
<feature type="transmembrane region" description="Helical" evidence="1">
    <location>
        <begin position="304"/>
        <end position="323"/>
    </location>
</feature>
<dbReference type="EMBL" id="SMBZ01000015">
    <property type="protein sequence ID" value="TCV15162.1"/>
    <property type="molecule type" value="Genomic_DNA"/>
</dbReference>
<dbReference type="Proteomes" id="UP000295197">
    <property type="component" value="Unassembled WGS sequence"/>
</dbReference>
<keyword evidence="3" id="KW-1185">Reference proteome</keyword>
<proteinExistence type="predicted"/>
<dbReference type="PANTHER" id="PTHR31061">
    <property type="entry name" value="LD22376P"/>
    <property type="match status" value="1"/>
</dbReference>
<dbReference type="PANTHER" id="PTHR31061:SF24">
    <property type="entry name" value="LD22376P"/>
    <property type="match status" value="1"/>
</dbReference>
<protein>
    <submittedName>
        <fullName evidence="2">Putative acyltransferase</fullName>
    </submittedName>
</protein>
<feature type="transmembrane region" description="Helical" evidence="1">
    <location>
        <begin position="31"/>
        <end position="49"/>
    </location>
</feature>
<sequence length="424" mass="48256">MNKILSKVLYLRLHINCLSINMKQRYYSLDVFRGATVAFMIMVNNPGSWNSIFAPLGHAAWHGCTPTDLVFPFFLFAVGNAMAFVMPKLQEAGDAVFWKKVIKRTVLIFLIGLFIMWWPFVKWEANELVFRHWVDPNDPEKGIRILGVLQRIALAYFFASIMAYFLKPKNIIWVSAGILFAYWGLCYFLGTGDPYSLEGWFGNAIDKQIIGVAHMYKGEGVPFEPEGLASTLPAIVQVVFGYLTGLFIRNQGQVDWLWSKVPQAKEPHFKLLAGLFVTGFILLILGWTWSLGFPINKKIWTSSYVLYTVGLGILTIGTMIWYIEVQGVRNWVTKFFDVFGKNPLFIYVLSAVLIRFVGLFRIPNGVNADGIQQYTTAFSWYYNNVCSALPGPPELGSLFYAITYMLLMWSVGYVLDKKGIYVKV</sequence>
<dbReference type="AlphaFoldDB" id="A0A4R3VTU9"/>
<comment type="caution">
    <text evidence="2">The sequence shown here is derived from an EMBL/GenBank/DDBJ whole genome shotgun (WGS) entry which is preliminary data.</text>
</comment>
<keyword evidence="2" id="KW-0808">Transferase</keyword>
<feature type="transmembrane region" description="Helical" evidence="1">
    <location>
        <begin position="269"/>
        <end position="292"/>
    </location>
</feature>
<reference evidence="2 3" key="1">
    <citation type="submission" date="2019-03" db="EMBL/GenBank/DDBJ databases">
        <title>Genomic Encyclopedia of Type Strains, Phase IV (KMG-IV): sequencing the most valuable type-strain genomes for metagenomic binning, comparative biology and taxonomic classification.</title>
        <authorList>
            <person name="Goeker M."/>
        </authorList>
    </citation>
    <scope>NUCLEOTIDE SEQUENCE [LARGE SCALE GENOMIC DNA]</scope>
    <source>
        <strain evidence="2 3">DSM 22362</strain>
    </source>
</reference>
<keyword evidence="1" id="KW-1133">Transmembrane helix</keyword>
<feature type="transmembrane region" description="Helical" evidence="1">
    <location>
        <begin position="397"/>
        <end position="415"/>
    </location>
</feature>
<keyword evidence="1" id="KW-0472">Membrane</keyword>
<accession>A0A4R3VTU9</accession>
<feature type="transmembrane region" description="Helical" evidence="1">
    <location>
        <begin position="141"/>
        <end position="159"/>
    </location>
</feature>